<protein>
    <submittedName>
        <fullName evidence="2">Uncharacterized protein</fullName>
    </submittedName>
</protein>
<evidence type="ECO:0000313" key="3">
    <source>
        <dbReference type="Proteomes" id="UP000483820"/>
    </source>
</evidence>
<organism evidence="2 3">
    <name type="scientific">Caenorhabditis remanei</name>
    <name type="common">Caenorhabditis vulgaris</name>
    <dbReference type="NCBI Taxonomy" id="31234"/>
    <lineage>
        <taxon>Eukaryota</taxon>
        <taxon>Metazoa</taxon>
        <taxon>Ecdysozoa</taxon>
        <taxon>Nematoda</taxon>
        <taxon>Chromadorea</taxon>
        <taxon>Rhabditida</taxon>
        <taxon>Rhabditina</taxon>
        <taxon>Rhabditomorpha</taxon>
        <taxon>Rhabditoidea</taxon>
        <taxon>Rhabditidae</taxon>
        <taxon>Peloderinae</taxon>
        <taxon>Caenorhabditis</taxon>
    </lineage>
</organism>
<dbReference type="KEGG" id="crq:GCK72_022471"/>
<sequence length="109" mass="12248">MPPIGPSGFISPTPWKQPLPPHTYKMSNWQNPQSADFYSPSCQSYQPLPPNTNTVSNWENAQSTEFRSSPCPWNQPIPFPILNFTNWKNPPSNDLPGTSTAYSSLPQQL</sequence>
<dbReference type="GeneID" id="78777444"/>
<dbReference type="Proteomes" id="UP000483820">
    <property type="component" value="Chromosome X"/>
</dbReference>
<gene>
    <name evidence="2" type="ORF">GCK72_022471</name>
</gene>
<dbReference type="EMBL" id="WUAV01000006">
    <property type="protein sequence ID" value="KAF1746020.1"/>
    <property type="molecule type" value="Genomic_DNA"/>
</dbReference>
<evidence type="ECO:0000256" key="1">
    <source>
        <dbReference type="SAM" id="MobiDB-lite"/>
    </source>
</evidence>
<dbReference type="AlphaFoldDB" id="A0A6A5FTT9"/>
<feature type="region of interest" description="Disordered" evidence="1">
    <location>
        <begin position="90"/>
        <end position="109"/>
    </location>
</feature>
<evidence type="ECO:0000313" key="2">
    <source>
        <dbReference type="EMBL" id="KAF1746020.1"/>
    </source>
</evidence>
<proteinExistence type="predicted"/>
<name>A0A6A5FTT9_CAERE</name>
<dbReference type="CTD" id="78777444"/>
<accession>A0A6A5FTT9</accession>
<comment type="caution">
    <text evidence="2">The sequence shown here is derived from an EMBL/GenBank/DDBJ whole genome shotgun (WGS) entry which is preliminary data.</text>
</comment>
<dbReference type="RefSeq" id="XP_053578414.1">
    <property type="nucleotide sequence ID" value="XM_053734848.1"/>
</dbReference>
<reference evidence="2 3" key="1">
    <citation type="submission" date="2019-12" db="EMBL/GenBank/DDBJ databases">
        <title>Chromosome-level assembly of the Caenorhabditis remanei genome.</title>
        <authorList>
            <person name="Teterina A.A."/>
            <person name="Willis J.H."/>
            <person name="Phillips P.C."/>
        </authorList>
    </citation>
    <scope>NUCLEOTIDE SEQUENCE [LARGE SCALE GENOMIC DNA]</scope>
    <source>
        <strain evidence="2 3">PX506</strain>
        <tissue evidence="2">Whole organism</tissue>
    </source>
</reference>